<dbReference type="InterPro" id="IPR017850">
    <property type="entry name" value="Alkaline_phosphatase_core_sf"/>
</dbReference>
<evidence type="ECO:0000313" key="3">
    <source>
        <dbReference type="EMBL" id="RDD83228.1"/>
    </source>
</evidence>
<accession>A0A369UU29</accession>
<dbReference type="AlphaFoldDB" id="A0A369UU29"/>
<gene>
    <name evidence="3" type="ORF">DVJ77_01080</name>
</gene>
<evidence type="ECO:0000256" key="1">
    <source>
        <dbReference type="ARBA" id="ARBA00022801"/>
    </source>
</evidence>
<evidence type="ECO:0000256" key="2">
    <source>
        <dbReference type="SAM" id="SignalP"/>
    </source>
</evidence>
<reference evidence="3 4" key="1">
    <citation type="submission" date="2018-07" db="EMBL/GenBank/DDBJ databases">
        <title>Dyella tabacisoli L4-6T, whole genome shotgun sequence.</title>
        <authorList>
            <person name="Zhou X.-K."/>
            <person name="Li W.-J."/>
            <person name="Duan Y.-Q."/>
        </authorList>
    </citation>
    <scope>NUCLEOTIDE SEQUENCE [LARGE SCALE GENOMIC DNA]</scope>
    <source>
        <strain evidence="3 4">L4-6</strain>
    </source>
</reference>
<feature type="signal peptide" evidence="2">
    <location>
        <begin position="1"/>
        <end position="26"/>
    </location>
</feature>
<dbReference type="PANTHER" id="PTHR31956">
    <property type="entry name" value="NON-SPECIFIC PHOSPHOLIPASE C4-RELATED"/>
    <property type="match status" value="1"/>
</dbReference>
<keyword evidence="1" id="KW-0378">Hydrolase</keyword>
<dbReference type="InterPro" id="IPR007312">
    <property type="entry name" value="Phosphoesterase"/>
</dbReference>
<evidence type="ECO:0000313" key="4">
    <source>
        <dbReference type="Proteomes" id="UP000253782"/>
    </source>
</evidence>
<dbReference type="GO" id="GO:0009395">
    <property type="term" value="P:phospholipid catabolic process"/>
    <property type="evidence" value="ECO:0007669"/>
    <property type="project" value="TreeGrafter"/>
</dbReference>
<dbReference type="Gene3D" id="3.40.720.10">
    <property type="entry name" value="Alkaline Phosphatase, subunit A"/>
    <property type="match status" value="1"/>
</dbReference>
<keyword evidence="2" id="KW-0732">Signal</keyword>
<proteinExistence type="predicted"/>
<organism evidence="3 4">
    <name type="scientific">Dyella tabacisoli</name>
    <dbReference type="NCBI Taxonomy" id="2282381"/>
    <lineage>
        <taxon>Bacteria</taxon>
        <taxon>Pseudomonadati</taxon>
        <taxon>Pseudomonadota</taxon>
        <taxon>Gammaproteobacteria</taxon>
        <taxon>Lysobacterales</taxon>
        <taxon>Rhodanobacteraceae</taxon>
        <taxon>Dyella</taxon>
    </lineage>
</organism>
<name>A0A369UU29_9GAMM</name>
<evidence type="ECO:0008006" key="5">
    <source>
        <dbReference type="Google" id="ProtNLM"/>
    </source>
</evidence>
<dbReference type="EMBL" id="QQAH01000001">
    <property type="protein sequence ID" value="RDD83228.1"/>
    <property type="molecule type" value="Genomic_DNA"/>
</dbReference>
<comment type="caution">
    <text evidence="3">The sequence shown here is derived from an EMBL/GenBank/DDBJ whole genome shotgun (WGS) entry which is preliminary data.</text>
</comment>
<dbReference type="GO" id="GO:0016788">
    <property type="term" value="F:hydrolase activity, acting on ester bonds"/>
    <property type="evidence" value="ECO:0007669"/>
    <property type="project" value="InterPro"/>
</dbReference>
<dbReference type="Pfam" id="PF04185">
    <property type="entry name" value="Phosphoesterase"/>
    <property type="match status" value="1"/>
</dbReference>
<dbReference type="PANTHER" id="PTHR31956:SF8">
    <property type="entry name" value="ACID PHOSPHATASE PHOA (AFU_ORTHOLOGUE AFUA_1G03570)"/>
    <property type="match status" value="1"/>
</dbReference>
<dbReference type="RefSeq" id="WP_114843619.1">
    <property type="nucleotide sequence ID" value="NZ_JBHSPE010000001.1"/>
</dbReference>
<feature type="chain" id="PRO_5016853260" description="Phosphoesterase" evidence="2">
    <location>
        <begin position="27"/>
        <end position="603"/>
    </location>
</feature>
<protein>
    <recommendedName>
        <fullName evidence="5">Phosphoesterase</fullName>
    </recommendedName>
</protein>
<sequence>MKATYVAALAAVLLTAALYPTSPALAAASTSGNLLVGADGEAAACTSDWNAVTTVPGWTVLQGNPSVVCYTAASFATPSTPARGKAFIADGPYGDSALSQRVDVSAASAVIDAGTASYTLSGWLGGYGGYSAHTVLSATFLDANGNPLGSSATVPTVTAADRGYSNAFLARAISNPVPAGTRSISVLLRFADTSASYNIGYADNLSLTLSTPVPVPTLTAPAANVPAFDHVFVVMMENTSYGQVIGDTTDAPFINSLANRGTLLLNSSGTYHPSDENYLAIAGGDNFVQGAIYYPNIHVTSPHLGDRLEAIGKTWKAYEQGMGTPCNTNKNYDSYYAPDDAPFINFTNISTNPTRCQAHLVDLSQLNNDLQSIASTPNFAWLAADDYYDGEASGNGSSASLKVQDGWLKQTLQPIFNSPAWTGQHSLLILTWDESADKSNSSGNHIATILVDSQGAVRAGYGSAASYNHFSVGRTIEQALGLSALTANDTYATPLNDAFAAATPPASTPTLSTSTATVPQGGNIMLDYATTDTQLSATNWVGIYSAGNTPGSQSSIVWQYVPTANGNVSFNTSNLAPGSYTAWYLYQDGYSVLSGPVSFNVSP</sequence>
<dbReference type="OrthoDB" id="9770871at2"/>
<dbReference type="Proteomes" id="UP000253782">
    <property type="component" value="Unassembled WGS sequence"/>
</dbReference>
<keyword evidence="4" id="KW-1185">Reference proteome</keyword>